<feature type="modified residue" description="4-aspartylphosphate" evidence="1">
    <location>
        <position position="55"/>
    </location>
</feature>
<keyword evidence="5" id="KW-1185">Reference proteome</keyword>
<sequence>MKIIIIEDEIKAARSLTAMITAIKPEAVIVAQPDSIESAVAWFSANPQPDLIFMDIQLADGLCFEIFKAVKITSPVVFCTAFDEYSLEAFKANGIDYVLKPFSKEDIAAAFKKVDEFKNFFQKEQPDLNNLLAKLSPASGKKSFLVYTQNKYISVPTDTIAFFYIKNDVVMIRTFDQKEYAISQSLDQVHAMLPEEQFFRLNRQYLINFTAIKEVEHYYARKLFVRLVFPNVDKLLVTKEKAHTFLTWMENR</sequence>
<proteinExistence type="predicted"/>
<dbReference type="Pfam" id="PF04397">
    <property type="entry name" value="LytTR"/>
    <property type="match status" value="1"/>
</dbReference>
<dbReference type="InterPro" id="IPR011006">
    <property type="entry name" value="CheY-like_superfamily"/>
</dbReference>
<dbReference type="PROSITE" id="PS50110">
    <property type="entry name" value="RESPONSE_REGULATORY"/>
    <property type="match status" value="1"/>
</dbReference>
<feature type="domain" description="Response regulatory" evidence="2">
    <location>
        <begin position="2"/>
        <end position="115"/>
    </location>
</feature>
<dbReference type="PANTHER" id="PTHR37299">
    <property type="entry name" value="TRANSCRIPTIONAL REGULATOR-RELATED"/>
    <property type="match status" value="1"/>
</dbReference>
<dbReference type="GO" id="GO:0003677">
    <property type="term" value="F:DNA binding"/>
    <property type="evidence" value="ECO:0007669"/>
    <property type="project" value="InterPro"/>
</dbReference>
<evidence type="ECO:0000259" key="3">
    <source>
        <dbReference type="PROSITE" id="PS50930"/>
    </source>
</evidence>
<dbReference type="SMART" id="SM00850">
    <property type="entry name" value="LytTR"/>
    <property type="match status" value="1"/>
</dbReference>
<dbReference type="FunFam" id="3.40.50.2300:FF:000361">
    <property type="entry name" value="Two-component system response regulator"/>
    <property type="match status" value="1"/>
</dbReference>
<reference evidence="4 5" key="2">
    <citation type="submission" date="2019-09" db="EMBL/GenBank/DDBJ databases">
        <authorList>
            <person name="Jin C."/>
        </authorList>
    </citation>
    <scope>NUCLEOTIDE SEQUENCE [LARGE SCALE GENOMIC DNA]</scope>
    <source>
        <strain evidence="4 5">BN140078</strain>
    </source>
</reference>
<accession>A0A5B2VU82</accession>
<dbReference type="InterPro" id="IPR007492">
    <property type="entry name" value="LytTR_DNA-bd_dom"/>
</dbReference>
<evidence type="ECO:0000256" key="1">
    <source>
        <dbReference type="PROSITE-ProRule" id="PRU00169"/>
    </source>
</evidence>
<dbReference type="InterPro" id="IPR046947">
    <property type="entry name" value="LytR-like"/>
</dbReference>
<keyword evidence="1" id="KW-0597">Phosphoprotein</keyword>
<dbReference type="SUPFAM" id="SSF52172">
    <property type="entry name" value="CheY-like"/>
    <property type="match status" value="1"/>
</dbReference>
<reference evidence="4 5" key="1">
    <citation type="submission" date="2019-09" db="EMBL/GenBank/DDBJ databases">
        <title>Chitinophaga ginsengihumi sp. nov., isolated from soil of ginseng rhizosphere.</title>
        <authorList>
            <person name="Lee J."/>
        </authorList>
    </citation>
    <scope>NUCLEOTIDE SEQUENCE [LARGE SCALE GENOMIC DNA]</scope>
    <source>
        <strain evidence="4 5">BN140078</strain>
    </source>
</reference>
<evidence type="ECO:0000313" key="4">
    <source>
        <dbReference type="EMBL" id="KAA2242605.1"/>
    </source>
</evidence>
<dbReference type="GO" id="GO:0000156">
    <property type="term" value="F:phosphorelay response regulator activity"/>
    <property type="evidence" value="ECO:0007669"/>
    <property type="project" value="InterPro"/>
</dbReference>
<organism evidence="4 5">
    <name type="scientific">Chitinophaga agrisoli</name>
    <dbReference type="NCBI Taxonomy" id="2607653"/>
    <lineage>
        <taxon>Bacteria</taxon>
        <taxon>Pseudomonadati</taxon>
        <taxon>Bacteroidota</taxon>
        <taxon>Chitinophagia</taxon>
        <taxon>Chitinophagales</taxon>
        <taxon>Chitinophagaceae</taxon>
        <taxon>Chitinophaga</taxon>
    </lineage>
</organism>
<dbReference type="Gene3D" id="2.40.50.1020">
    <property type="entry name" value="LytTr DNA-binding domain"/>
    <property type="match status" value="1"/>
</dbReference>
<dbReference type="PROSITE" id="PS50930">
    <property type="entry name" value="HTH_LYTTR"/>
    <property type="match status" value="1"/>
</dbReference>
<dbReference type="Proteomes" id="UP000324611">
    <property type="component" value="Unassembled WGS sequence"/>
</dbReference>
<feature type="domain" description="HTH LytTR-type" evidence="3">
    <location>
        <begin position="144"/>
        <end position="216"/>
    </location>
</feature>
<dbReference type="Pfam" id="PF00072">
    <property type="entry name" value="Response_reg"/>
    <property type="match status" value="1"/>
</dbReference>
<dbReference type="PANTHER" id="PTHR37299:SF1">
    <property type="entry name" value="STAGE 0 SPORULATION PROTEIN A HOMOLOG"/>
    <property type="match status" value="1"/>
</dbReference>
<evidence type="ECO:0000259" key="2">
    <source>
        <dbReference type="PROSITE" id="PS50110"/>
    </source>
</evidence>
<name>A0A5B2VU82_9BACT</name>
<evidence type="ECO:0000313" key="5">
    <source>
        <dbReference type="Proteomes" id="UP000324611"/>
    </source>
</evidence>
<dbReference type="SMART" id="SM00448">
    <property type="entry name" value="REC"/>
    <property type="match status" value="1"/>
</dbReference>
<dbReference type="EMBL" id="VUOC01000002">
    <property type="protein sequence ID" value="KAA2242605.1"/>
    <property type="molecule type" value="Genomic_DNA"/>
</dbReference>
<dbReference type="Gene3D" id="3.40.50.2300">
    <property type="match status" value="1"/>
</dbReference>
<dbReference type="InterPro" id="IPR001789">
    <property type="entry name" value="Sig_transdc_resp-reg_receiver"/>
</dbReference>
<comment type="caution">
    <text evidence="4">The sequence shown here is derived from an EMBL/GenBank/DDBJ whole genome shotgun (WGS) entry which is preliminary data.</text>
</comment>
<gene>
    <name evidence="4" type="ORF">F0L74_08710</name>
</gene>
<dbReference type="AlphaFoldDB" id="A0A5B2VU82"/>
<dbReference type="RefSeq" id="WP_149837477.1">
    <property type="nucleotide sequence ID" value="NZ_VUOC01000002.1"/>
</dbReference>
<protein>
    <submittedName>
        <fullName evidence="4">Response regulator transcription factor</fullName>
    </submittedName>
</protein>